<dbReference type="RefSeq" id="WP_166917850.1">
    <property type="nucleotide sequence ID" value="NZ_JAASRN010000001.1"/>
</dbReference>
<accession>A0A846MM63</accession>
<dbReference type="EMBL" id="JAASRN010000001">
    <property type="protein sequence ID" value="NIK72522.1"/>
    <property type="molecule type" value="Genomic_DNA"/>
</dbReference>
<dbReference type="PANTHER" id="PTHR24422:SF8">
    <property type="entry name" value="CHEMOTAXIS PROTEIN"/>
    <property type="match status" value="1"/>
</dbReference>
<evidence type="ECO:0000313" key="3">
    <source>
        <dbReference type="Proteomes" id="UP000537126"/>
    </source>
</evidence>
<dbReference type="PANTHER" id="PTHR24422">
    <property type="entry name" value="CHEMOTAXIS PROTEIN METHYLTRANSFERASE"/>
    <property type="match status" value="1"/>
</dbReference>
<name>A0A846MM63_9BACT</name>
<evidence type="ECO:0000259" key="1">
    <source>
        <dbReference type="PROSITE" id="PS50123"/>
    </source>
</evidence>
<dbReference type="Proteomes" id="UP000537126">
    <property type="component" value="Unassembled WGS sequence"/>
</dbReference>
<keyword evidence="3" id="KW-1185">Reference proteome</keyword>
<dbReference type="SUPFAM" id="SSF53335">
    <property type="entry name" value="S-adenosyl-L-methionine-dependent methyltransferases"/>
    <property type="match status" value="1"/>
</dbReference>
<dbReference type="SUPFAM" id="SSF47757">
    <property type="entry name" value="Chemotaxis receptor methyltransferase CheR, N-terminal domain"/>
    <property type="match status" value="1"/>
</dbReference>
<proteinExistence type="predicted"/>
<dbReference type="InterPro" id="IPR029063">
    <property type="entry name" value="SAM-dependent_MTases_sf"/>
</dbReference>
<keyword evidence="2" id="KW-0808">Transferase</keyword>
<dbReference type="EC" id="2.1.1.80" evidence="2"/>
<dbReference type="Pfam" id="PF03705">
    <property type="entry name" value="CheR_N"/>
    <property type="match status" value="1"/>
</dbReference>
<feature type="domain" description="CheR-type methyltransferase" evidence="1">
    <location>
        <begin position="1"/>
        <end position="258"/>
    </location>
</feature>
<evidence type="ECO:0000313" key="2">
    <source>
        <dbReference type="EMBL" id="NIK72522.1"/>
    </source>
</evidence>
<sequence length="271" mass="32426">MLKEEEVEAIIEAIYQRYRLDFSNYERSSLKRRLSKAMYKFKLDSAVDLWRKMLYEPNFIHELIDTIAVNLTEPFRNADLWKFLRRKVLPLLFDRPQIHIWHAGCATGEEVYSFMILLKEINLLHKAHILATDINPKALEVAHQGKYSIKASEQFQQNYFIAGGIHDIRRYCSITSHYVVFDKIQQEAAALHFRQHNLIQDPIDGCFDLIFCRNVFIYFDPVLKMRVLRTFYEHSHPESLLVMGYYDSLPQNHEEYFELLYPKHKIYLRKE</sequence>
<dbReference type="GO" id="GO:0032259">
    <property type="term" value="P:methylation"/>
    <property type="evidence" value="ECO:0007669"/>
    <property type="project" value="UniProtKB-KW"/>
</dbReference>
<dbReference type="Gene3D" id="3.40.50.150">
    <property type="entry name" value="Vaccinia Virus protein VP39"/>
    <property type="match status" value="1"/>
</dbReference>
<gene>
    <name evidence="2" type="ORF">FHS56_000008</name>
</gene>
<dbReference type="PROSITE" id="PS50123">
    <property type="entry name" value="CHER"/>
    <property type="match status" value="1"/>
</dbReference>
<dbReference type="GO" id="GO:0008983">
    <property type="term" value="F:protein-glutamate O-methyltransferase activity"/>
    <property type="evidence" value="ECO:0007669"/>
    <property type="project" value="UniProtKB-EC"/>
</dbReference>
<dbReference type="SMART" id="SM00138">
    <property type="entry name" value="MeTrc"/>
    <property type="match status" value="1"/>
</dbReference>
<organism evidence="2 3">
    <name type="scientific">Thermonema lapsum</name>
    <dbReference type="NCBI Taxonomy" id="28195"/>
    <lineage>
        <taxon>Bacteria</taxon>
        <taxon>Pseudomonadati</taxon>
        <taxon>Bacteroidota</taxon>
        <taxon>Cytophagia</taxon>
        <taxon>Cytophagales</taxon>
        <taxon>Thermonemataceae</taxon>
        <taxon>Thermonema</taxon>
    </lineage>
</organism>
<dbReference type="InterPro" id="IPR050903">
    <property type="entry name" value="Bact_Chemotaxis_MeTrfase"/>
</dbReference>
<dbReference type="AlphaFoldDB" id="A0A846MM63"/>
<comment type="caution">
    <text evidence="2">The sequence shown here is derived from an EMBL/GenBank/DDBJ whole genome shotgun (WGS) entry which is preliminary data.</text>
</comment>
<dbReference type="PRINTS" id="PR00996">
    <property type="entry name" value="CHERMTFRASE"/>
</dbReference>
<dbReference type="InterPro" id="IPR022642">
    <property type="entry name" value="CheR_C"/>
</dbReference>
<dbReference type="InterPro" id="IPR022641">
    <property type="entry name" value="CheR_N"/>
</dbReference>
<reference evidence="2 3" key="1">
    <citation type="submission" date="2020-03" db="EMBL/GenBank/DDBJ databases">
        <title>Genomic Encyclopedia of Type Strains, Phase IV (KMG-IV): sequencing the most valuable type-strain genomes for metagenomic binning, comparative biology and taxonomic classification.</title>
        <authorList>
            <person name="Goeker M."/>
        </authorList>
    </citation>
    <scope>NUCLEOTIDE SEQUENCE [LARGE SCALE GENOMIC DNA]</scope>
    <source>
        <strain evidence="2 3">DSM 5718</strain>
    </source>
</reference>
<keyword evidence="2" id="KW-0489">Methyltransferase</keyword>
<dbReference type="Pfam" id="PF01739">
    <property type="entry name" value="CheR"/>
    <property type="match status" value="1"/>
</dbReference>
<dbReference type="InterPro" id="IPR000780">
    <property type="entry name" value="CheR_MeTrfase"/>
</dbReference>
<protein>
    <submittedName>
        <fullName evidence="2">Chemotaxis protein methyltransferase CheR</fullName>
        <ecNumber evidence="2">2.1.1.80</ecNumber>
    </submittedName>
</protein>